<organism evidence="1">
    <name type="scientific">Sarcoptes scabiei</name>
    <name type="common">Itch mite</name>
    <name type="synonym">Acarus scabiei</name>
    <dbReference type="NCBI Taxonomy" id="52283"/>
    <lineage>
        <taxon>Eukaryota</taxon>
        <taxon>Metazoa</taxon>
        <taxon>Ecdysozoa</taxon>
        <taxon>Arthropoda</taxon>
        <taxon>Chelicerata</taxon>
        <taxon>Arachnida</taxon>
        <taxon>Acari</taxon>
        <taxon>Acariformes</taxon>
        <taxon>Sarcoptiformes</taxon>
        <taxon>Astigmata</taxon>
        <taxon>Psoroptidia</taxon>
        <taxon>Sarcoptoidea</taxon>
        <taxon>Sarcoptidae</taxon>
        <taxon>Sarcoptinae</taxon>
        <taxon>Sarcoptes</taxon>
    </lineage>
</organism>
<evidence type="ECO:0000313" key="3">
    <source>
        <dbReference type="Proteomes" id="UP000070412"/>
    </source>
</evidence>
<gene>
    <name evidence="1" type="ORF">SSS_7080</name>
</gene>
<sequence>MNQSITLESNTILDNVDELWTNSLETDSFDNEFIWITNRKNLFSIPKPEVERIDKNLHQNYHRNDESDADNNRNDFDANSVIIENNSIEFVPNRSERERYDCGERKTMIMNDYRMLNLNRDYSQTNQKTTPLVEDEKLFLETIRLEKMIFLQIFKLIAIYYRSLCDRQNNRKKFIYKLNDSRIMEQNRDDYVKRISSEYPDSLPPQPSPPSPLPNLPLFDSDRNKNQYVWIPSRFVVNNLERKYCKEFEMKYEFLMEFLSKTYPTNMKKAKSLNVKIDSIDSSIDRFSMGRKLSQESFHRDLIDWKSLLDPTAIDLEQNNSITTIDCDNSLKETQDSQEFVPVYTEIQAIGQLTQWLKISIRQAKLNETLKSFSSVEFVRRTSKTIRSETNQAFLSEQNGIERFRANDLLGFLKLNDNILELIRCKKLIIDRLIRMEKDMIEDGKYFHKTSFQSIFNQNYWLNWKIFNKKFTASSSSSSSSLEARIQCIQQELDCWQNVSEMILEFQ</sequence>
<proteinExistence type="predicted"/>
<keyword evidence="3" id="KW-1185">Reference proteome</keyword>
<reference evidence="3" key="1">
    <citation type="journal article" date="2020" name="PLoS Negl. Trop. Dis.">
        <title>High-quality nuclear genome for Sarcoptes scabiei-A critical resource for a neglected parasite.</title>
        <authorList>
            <person name="Korhonen P.K."/>
            <person name="Gasser R.B."/>
            <person name="Ma G."/>
            <person name="Wang T."/>
            <person name="Stroehlein A.J."/>
            <person name="Young N.D."/>
            <person name="Ang C.S."/>
            <person name="Fernando D.D."/>
            <person name="Lu H.C."/>
            <person name="Taylor S."/>
            <person name="Reynolds S.L."/>
            <person name="Mofiz E."/>
            <person name="Najaraj S.H."/>
            <person name="Gowda H."/>
            <person name="Madugundu A."/>
            <person name="Renuse S."/>
            <person name="Holt D."/>
            <person name="Pandey A."/>
            <person name="Papenfuss A.T."/>
            <person name="Fischer K."/>
        </authorList>
    </citation>
    <scope>NUCLEOTIDE SEQUENCE [LARGE SCALE GENOMIC DNA]</scope>
</reference>
<reference evidence="2" key="3">
    <citation type="submission" date="2022-06" db="UniProtKB">
        <authorList>
            <consortium name="EnsemblMetazoa"/>
        </authorList>
    </citation>
    <scope>IDENTIFICATION</scope>
</reference>
<accession>A0A834VF33</accession>
<reference evidence="1" key="2">
    <citation type="submission" date="2020-01" db="EMBL/GenBank/DDBJ databases">
        <authorList>
            <person name="Korhonen P.K.K."/>
            <person name="Guangxu M.G."/>
            <person name="Wang T.W."/>
            <person name="Stroehlein A.J.S."/>
            <person name="Young N.D."/>
            <person name="Ang C.-S.A."/>
            <person name="Fernando D.W.F."/>
            <person name="Lu H.L."/>
            <person name="Taylor S.T."/>
            <person name="Ehtesham M.E.M."/>
            <person name="Najaraj S.H.N."/>
            <person name="Harsha G.H.G."/>
            <person name="Madugundu A.M."/>
            <person name="Renuse S.R."/>
            <person name="Holt D.H."/>
            <person name="Pandey A.P."/>
            <person name="Papenfuss A.P."/>
            <person name="Gasser R.B.G."/>
            <person name="Fischer K.F."/>
        </authorList>
    </citation>
    <scope>NUCLEOTIDE SEQUENCE</scope>
    <source>
        <strain evidence="1">SSS_KF_BRIS2020</strain>
    </source>
</reference>
<dbReference type="EnsemblMetazoa" id="SSS_7080s_mrna">
    <property type="protein sequence ID" value="KAF7495177.1"/>
    <property type="gene ID" value="SSS_7080"/>
</dbReference>
<protein>
    <submittedName>
        <fullName evidence="1 2">Uncharacterized protein</fullName>
    </submittedName>
</protein>
<evidence type="ECO:0000313" key="2">
    <source>
        <dbReference type="EnsemblMetazoa" id="KAF7495177.1"/>
    </source>
</evidence>
<dbReference type="EMBL" id="WVUK01000050">
    <property type="protein sequence ID" value="KAF7495177.1"/>
    <property type="molecule type" value="Genomic_DNA"/>
</dbReference>
<evidence type="ECO:0000313" key="1">
    <source>
        <dbReference type="EMBL" id="KAF7495177.1"/>
    </source>
</evidence>
<dbReference type="AlphaFoldDB" id="A0A834VF33"/>
<name>A0A834VF33_SARSC</name>
<dbReference type="Proteomes" id="UP000070412">
    <property type="component" value="Unassembled WGS sequence"/>
</dbReference>